<dbReference type="InterPro" id="IPR052931">
    <property type="entry name" value="Prophage_regulatory_activator"/>
</dbReference>
<comment type="caution">
    <text evidence="1">The sequence shown here is derived from an EMBL/GenBank/DDBJ whole genome shotgun (WGS) entry which is preliminary data.</text>
</comment>
<dbReference type="Gene3D" id="1.10.238.160">
    <property type="match status" value="1"/>
</dbReference>
<dbReference type="PANTHER" id="PTHR36154">
    <property type="entry name" value="DNA-BINDING TRANSCRIPTIONAL ACTIVATOR ALPA"/>
    <property type="match status" value="1"/>
</dbReference>
<organism evidence="1 2">
    <name type="scientific">Vreelandella piezotolerans</name>
    <dbReference type="NCBI Taxonomy" id="2609667"/>
    <lineage>
        <taxon>Bacteria</taxon>
        <taxon>Pseudomonadati</taxon>
        <taxon>Pseudomonadota</taxon>
        <taxon>Gammaproteobacteria</taxon>
        <taxon>Oceanospirillales</taxon>
        <taxon>Halomonadaceae</taxon>
        <taxon>Vreelandella</taxon>
    </lineage>
</organism>
<dbReference type="InterPro" id="IPR010260">
    <property type="entry name" value="AlpA"/>
</dbReference>
<keyword evidence="2" id="KW-1185">Reference proteome</keyword>
<dbReference type="Proteomes" id="UP000466130">
    <property type="component" value="Unassembled WGS sequence"/>
</dbReference>
<name>A0ABQ6XDH7_9GAMM</name>
<accession>A0ABQ6XDH7</accession>
<reference evidence="1 2" key="1">
    <citation type="submission" date="2019-09" db="EMBL/GenBank/DDBJ databases">
        <title>The Halomonas whole genome shotgun (WGS).</title>
        <authorList>
            <person name="Xie Z."/>
        </authorList>
    </citation>
    <scope>NUCLEOTIDE SEQUENCE [LARGE SCALE GENOMIC DNA]</scope>
    <source>
        <strain evidence="1 2">NBT06E8</strain>
    </source>
</reference>
<protein>
    <submittedName>
        <fullName evidence="1">AlpA family transcriptional regulator</fullName>
    </submittedName>
</protein>
<dbReference type="RefSeq" id="WP_153842349.1">
    <property type="nucleotide sequence ID" value="NZ_CP048602.1"/>
</dbReference>
<dbReference type="EMBL" id="VWRT01000001">
    <property type="protein sequence ID" value="KAE8440071.1"/>
    <property type="molecule type" value="Genomic_DNA"/>
</dbReference>
<evidence type="ECO:0000313" key="2">
    <source>
        <dbReference type="Proteomes" id="UP000466130"/>
    </source>
</evidence>
<dbReference type="SUPFAM" id="SSF46955">
    <property type="entry name" value="Putative DNA-binding domain"/>
    <property type="match status" value="1"/>
</dbReference>
<evidence type="ECO:0000313" key="1">
    <source>
        <dbReference type="EMBL" id="KAE8440071.1"/>
    </source>
</evidence>
<gene>
    <name evidence="1" type="ORF">F1978_02170</name>
</gene>
<sequence length="67" mass="7694">MRLIKLAKVMDNTGLSRSTIYKYISDGSFPKPVSLGVRNVAWVESEVEDWILERIRERDDETALVVP</sequence>
<dbReference type="Pfam" id="PF05930">
    <property type="entry name" value="Phage_AlpA"/>
    <property type="match status" value="1"/>
</dbReference>
<dbReference type="PANTHER" id="PTHR36154:SF1">
    <property type="entry name" value="DNA-BINDING TRANSCRIPTIONAL ACTIVATOR ALPA"/>
    <property type="match status" value="1"/>
</dbReference>
<dbReference type="InterPro" id="IPR009061">
    <property type="entry name" value="DNA-bd_dom_put_sf"/>
</dbReference>
<proteinExistence type="predicted"/>